<dbReference type="GO" id="GO:0005634">
    <property type="term" value="C:nucleus"/>
    <property type="evidence" value="ECO:0007669"/>
    <property type="project" value="TreeGrafter"/>
</dbReference>
<comment type="caution">
    <text evidence="2">The sequence shown here is derived from an EMBL/GenBank/DDBJ whole genome shotgun (WGS) entry which is preliminary data.</text>
</comment>
<protein>
    <recommendedName>
        <fullName evidence="1">Protein kinase domain-containing protein</fullName>
    </recommendedName>
</protein>
<dbReference type="Proteomes" id="UP001050691">
    <property type="component" value="Unassembled WGS sequence"/>
</dbReference>
<keyword evidence="3" id="KW-1185">Reference proteome</keyword>
<dbReference type="InterPro" id="IPR000719">
    <property type="entry name" value="Prot_kinase_dom"/>
</dbReference>
<dbReference type="PANTHER" id="PTHR44167:SF24">
    <property type="entry name" value="SERINE_THREONINE-PROTEIN KINASE CHK2"/>
    <property type="match status" value="1"/>
</dbReference>
<dbReference type="GO" id="GO:0004674">
    <property type="term" value="F:protein serine/threonine kinase activity"/>
    <property type="evidence" value="ECO:0007669"/>
    <property type="project" value="TreeGrafter"/>
</dbReference>
<accession>A0AAV5A4M7</accession>
<feature type="domain" description="Protein kinase" evidence="1">
    <location>
        <begin position="74"/>
        <end position="360"/>
    </location>
</feature>
<organism evidence="2 3">
    <name type="scientific">Clathrus columnatus</name>
    <dbReference type="NCBI Taxonomy" id="1419009"/>
    <lineage>
        <taxon>Eukaryota</taxon>
        <taxon>Fungi</taxon>
        <taxon>Dikarya</taxon>
        <taxon>Basidiomycota</taxon>
        <taxon>Agaricomycotina</taxon>
        <taxon>Agaricomycetes</taxon>
        <taxon>Phallomycetidae</taxon>
        <taxon>Phallales</taxon>
        <taxon>Clathraceae</taxon>
        <taxon>Clathrus</taxon>
    </lineage>
</organism>
<dbReference type="GO" id="GO:0044773">
    <property type="term" value="P:mitotic DNA damage checkpoint signaling"/>
    <property type="evidence" value="ECO:0007669"/>
    <property type="project" value="TreeGrafter"/>
</dbReference>
<dbReference type="PROSITE" id="PS50011">
    <property type="entry name" value="PROTEIN_KINASE_DOM"/>
    <property type="match status" value="1"/>
</dbReference>
<dbReference type="InterPro" id="IPR008271">
    <property type="entry name" value="Ser/Thr_kinase_AS"/>
</dbReference>
<dbReference type="Gene3D" id="1.10.510.10">
    <property type="entry name" value="Transferase(Phosphotransferase) domain 1"/>
    <property type="match status" value="1"/>
</dbReference>
<dbReference type="SUPFAM" id="SSF56112">
    <property type="entry name" value="Protein kinase-like (PK-like)"/>
    <property type="match status" value="1"/>
</dbReference>
<dbReference type="GO" id="GO:0005524">
    <property type="term" value="F:ATP binding"/>
    <property type="evidence" value="ECO:0007669"/>
    <property type="project" value="InterPro"/>
</dbReference>
<dbReference type="EMBL" id="BPWL01000002">
    <property type="protein sequence ID" value="GJJ07970.1"/>
    <property type="molecule type" value="Genomic_DNA"/>
</dbReference>
<dbReference type="AlphaFoldDB" id="A0AAV5A4M7"/>
<dbReference type="InterPro" id="IPR011009">
    <property type="entry name" value="Kinase-like_dom_sf"/>
</dbReference>
<name>A0AAV5A4M7_9AGAM</name>
<dbReference type="PROSITE" id="PS00108">
    <property type="entry name" value="PROTEIN_KINASE_ST"/>
    <property type="match status" value="1"/>
</dbReference>
<sequence length="488" mass="56597">MSRRKRRFFPSKEIPTVQESPSAAEVEETEAKCFWGSLRSWFLEKGYTLFELGKLTHSFPLLDTPSRDVEKFDYPYAFCGGDPPFLKSLAAEPLEAYYSDKVCFAQDTQGRHVAIKKLGNTDETRICRFLFEKRDLLAENCILPILEILEHEENRFAVMPRWGDNPCFPDSGSIGNVLHYIHCLLKAIHFLHSNSIVHRDLKEDNTLVNHFGAYRCNKKNMMRPKLRTAGQLTYVLFDFDLSLMLPSPACRLPSSRSVEIFSIVWPYDTSHGELDYDPYKFEMGCLGIILCQKFQPSQHCIPAIPFLAPLFDRLITDQLELRFTSYEALRFFEEMCAKLDPKQLSLEAPVDTASAYPPWEPGEYDRWEGLPSDFVQEWEHFKAPIPSIYTKFVLSVSSGLGAYLAPTDPSYWEHPLEAYYSDKVYFAQDSQGWHVGIKKLNKPDEIKIYRFLFKKRKLLPRICILPVLELFEFEQYCLAVMPQWGEDV</sequence>
<evidence type="ECO:0000313" key="2">
    <source>
        <dbReference type="EMBL" id="GJJ07970.1"/>
    </source>
</evidence>
<gene>
    <name evidence="2" type="ORF">Clacol_002177</name>
</gene>
<dbReference type="PANTHER" id="PTHR44167">
    <property type="entry name" value="OVARIAN-SPECIFIC SERINE/THREONINE-PROTEIN KINASE LOK-RELATED"/>
    <property type="match status" value="1"/>
</dbReference>
<evidence type="ECO:0000313" key="3">
    <source>
        <dbReference type="Proteomes" id="UP001050691"/>
    </source>
</evidence>
<proteinExistence type="predicted"/>
<reference evidence="2" key="1">
    <citation type="submission" date="2021-10" db="EMBL/GenBank/DDBJ databases">
        <title>De novo Genome Assembly of Clathrus columnatus (Basidiomycota, Fungi) Using Illumina and Nanopore Sequence Data.</title>
        <authorList>
            <person name="Ogiso-Tanaka E."/>
            <person name="Itagaki H."/>
            <person name="Hosoya T."/>
            <person name="Hosaka K."/>
        </authorList>
    </citation>
    <scope>NUCLEOTIDE SEQUENCE</scope>
    <source>
        <strain evidence="2">MO-923</strain>
    </source>
</reference>
<dbReference type="SMART" id="SM00220">
    <property type="entry name" value="S_TKc"/>
    <property type="match status" value="1"/>
</dbReference>
<evidence type="ECO:0000259" key="1">
    <source>
        <dbReference type="PROSITE" id="PS50011"/>
    </source>
</evidence>